<reference evidence="11" key="1">
    <citation type="journal article" date="2020" name="J Insects Food Feed">
        <title>The yellow mealworm (Tenebrio molitor) genome: a resource for the emerging insects as food and feed industry.</title>
        <authorList>
            <person name="Eriksson T."/>
            <person name="Andere A."/>
            <person name="Kelstrup H."/>
            <person name="Emery V."/>
            <person name="Picard C."/>
        </authorList>
    </citation>
    <scope>NUCLEOTIDE SEQUENCE</scope>
    <source>
        <strain evidence="11">Stoneville</strain>
        <tissue evidence="11">Whole head</tissue>
    </source>
</reference>
<organism evidence="11 12">
    <name type="scientific">Tenebrio molitor</name>
    <name type="common">Yellow mealworm beetle</name>
    <dbReference type="NCBI Taxonomy" id="7067"/>
    <lineage>
        <taxon>Eukaryota</taxon>
        <taxon>Metazoa</taxon>
        <taxon>Ecdysozoa</taxon>
        <taxon>Arthropoda</taxon>
        <taxon>Hexapoda</taxon>
        <taxon>Insecta</taxon>
        <taxon>Pterygota</taxon>
        <taxon>Neoptera</taxon>
        <taxon>Endopterygota</taxon>
        <taxon>Coleoptera</taxon>
        <taxon>Polyphaga</taxon>
        <taxon>Cucujiformia</taxon>
        <taxon>Tenebrionidae</taxon>
        <taxon>Tenebrio</taxon>
    </lineage>
</organism>
<keyword evidence="4" id="KW-0540">Nuclease</keyword>
<dbReference type="Gene3D" id="3.10.10.10">
    <property type="entry name" value="HIV Type 1 Reverse Transcriptase, subunit A, domain 1"/>
    <property type="match status" value="1"/>
</dbReference>
<proteinExistence type="predicted"/>
<accession>A0A8J6HTH3</accession>
<evidence type="ECO:0000259" key="9">
    <source>
        <dbReference type="Pfam" id="PF17919"/>
    </source>
</evidence>
<evidence type="ECO:0000256" key="3">
    <source>
        <dbReference type="ARBA" id="ARBA00022695"/>
    </source>
</evidence>
<dbReference type="PANTHER" id="PTHR37984:SF5">
    <property type="entry name" value="PROTEIN NYNRIN-LIKE"/>
    <property type="match status" value="1"/>
</dbReference>
<evidence type="ECO:0000256" key="6">
    <source>
        <dbReference type="ARBA" id="ARBA00023268"/>
    </source>
</evidence>
<evidence type="ECO:0000313" key="11">
    <source>
        <dbReference type="EMBL" id="KAH0820354.1"/>
    </source>
</evidence>
<reference evidence="11" key="2">
    <citation type="submission" date="2021-08" db="EMBL/GenBank/DDBJ databases">
        <authorList>
            <person name="Eriksson T."/>
        </authorList>
    </citation>
    <scope>NUCLEOTIDE SEQUENCE</scope>
    <source>
        <strain evidence="11">Stoneville</strain>
        <tissue evidence="11">Whole head</tissue>
    </source>
</reference>
<dbReference type="Pfam" id="PF00078">
    <property type="entry name" value="RVT_1"/>
    <property type="match status" value="1"/>
</dbReference>
<feature type="compositionally biased region" description="Basic residues" evidence="7">
    <location>
        <begin position="309"/>
        <end position="321"/>
    </location>
</feature>
<evidence type="ECO:0000256" key="1">
    <source>
        <dbReference type="ARBA" id="ARBA00012493"/>
    </source>
</evidence>
<dbReference type="SUPFAM" id="SSF56672">
    <property type="entry name" value="DNA/RNA polymerases"/>
    <property type="match status" value="1"/>
</dbReference>
<evidence type="ECO:0000313" key="12">
    <source>
        <dbReference type="Proteomes" id="UP000719412"/>
    </source>
</evidence>
<keyword evidence="3" id="KW-0548">Nucleotidyltransferase</keyword>
<evidence type="ECO:0000259" key="10">
    <source>
        <dbReference type="Pfam" id="PF23055"/>
    </source>
</evidence>
<dbReference type="AlphaFoldDB" id="A0A8J6HTH3"/>
<feature type="domain" description="Reverse transcriptase" evidence="8">
    <location>
        <begin position="572"/>
        <end position="643"/>
    </location>
</feature>
<dbReference type="GO" id="GO:0004519">
    <property type="term" value="F:endonuclease activity"/>
    <property type="evidence" value="ECO:0007669"/>
    <property type="project" value="UniProtKB-KW"/>
</dbReference>
<evidence type="ECO:0000259" key="8">
    <source>
        <dbReference type="Pfam" id="PF00078"/>
    </source>
</evidence>
<feature type="compositionally biased region" description="Polar residues" evidence="7">
    <location>
        <begin position="1142"/>
        <end position="1153"/>
    </location>
</feature>
<dbReference type="Gene3D" id="3.30.70.270">
    <property type="match status" value="1"/>
</dbReference>
<dbReference type="Gene3D" id="3.30.420.10">
    <property type="entry name" value="Ribonuclease H-like superfamily/Ribonuclease H"/>
    <property type="match status" value="1"/>
</dbReference>
<dbReference type="InterPro" id="IPR043128">
    <property type="entry name" value="Rev_trsase/Diguanyl_cyclase"/>
</dbReference>
<keyword evidence="2" id="KW-0808">Transferase</keyword>
<keyword evidence="5" id="KW-0378">Hydrolase</keyword>
<dbReference type="GO" id="GO:0003676">
    <property type="term" value="F:nucleic acid binding"/>
    <property type="evidence" value="ECO:0007669"/>
    <property type="project" value="InterPro"/>
</dbReference>
<evidence type="ECO:0000256" key="4">
    <source>
        <dbReference type="ARBA" id="ARBA00022722"/>
    </source>
</evidence>
<feature type="region of interest" description="Disordered" evidence="7">
    <location>
        <begin position="306"/>
        <end position="333"/>
    </location>
</feature>
<dbReference type="Proteomes" id="UP000719412">
    <property type="component" value="Unassembled WGS sequence"/>
</dbReference>
<dbReference type="InterPro" id="IPR012337">
    <property type="entry name" value="RNaseH-like_sf"/>
</dbReference>
<keyword evidence="6" id="KW-0511">Multifunctional enzyme</keyword>
<keyword evidence="5" id="KW-0255">Endonuclease</keyword>
<gene>
    <name evidence="11" type="ORF">GEV33_002437</name>
</gene>
<comment type="caution">
    <text evidence="11">The sequence shown here is derived from an EMBL/GenBank/DDBJ whole genome shotgun (WGS) entry which is preliminary data.</text>
</comment>
<dbReference type="CDD" id="cd01647">
    <property type="entry name" value="RT_LTR"/>
    <property type="match status" value="1"/>
</dbReference>
<dbReference type="GO" id="GO:0003964">
    <property type="term" value="F:RNA-directed DNA polymerase activity"/>
    <property type="evidence" value="ECO:0007669"/>
    <property type="project" value="UniProtKB-EC"/>
</dbReference>
<dbReference type="InterPro" id="IPR036397">
    <property type="entry name" value="RNaseH_sf"/>
</dbReference>
<name>A0A8J6HTH3_TENMO</name>
<dbReference type="Pfam" id="PF23055">
    <property type="entry name" value="DUF7041"/>
    <property type="match status" value="1"/>
</dbReference>
<dbReference type="SUPFAM" id="SSF50630">
    <property type="entry name" value="Acid proteases"/>
    <property type="match status" value="1"/>
</dbReference>
<dbReference type="SUPFAM" id="SSF53098">
    <property type="entry name" value="Ribonuclease H-like"/>
    <property type="match status" value="1"/>
</dbReference>
<dbReference type="InterPro" id="IPR041577">
    <property type="entry name" value="RT_RNaseH_2"/>
</dbReference>
<evidence type="ECO:0000256" key="7">
    <source>
        <dbReference type="SAM" id="MobiDB-lite"/>
    </source>
</evidence>
<dbReference type="InterPro" id="IPR043502">
    <property type="entry name" value="DNA/RNA_pol_sf"/>
</dbReference>
<dbReference type="InterPro" id="IPR021109">
    <property type="entry name" value="Peptidase_aspartic_dom_sf"/>
</dbReference>
<dbReference type="PANTHER" id="PTHR37984">
    <property type="entry name" value="PROTEIN CBG26694"/>
    <property type="match status" value="1"/>
</dbReference>
<dbReference type="EC" id="2.7.7.49" evidence="1"/>
<feature type="domain" description="DUF7041" evidence="10">
    <location>
        <begin position="108"/>
        <end position="191"/>
    </location>
</feature>
<dbReference type="EMBL" id="JABDTM020012096">
    <property type="protein sequence ID" value="KAH0820354.1"/>
    <property type="molecule type" value="Genomic_DNA"/>
</dbReference>
<sequence length="1153" mass="130159">MALVKGRFFERSSDLVGHGPKPLVATSIHAPAKKEEEIHLTDEPRHLTTRKGNVARRRYKGTPVETLSKELQQQLSEAQNKLREKNESTETSDPNREIEEIRTASMKLPAFWRRDPKLWFSQIEAQFHSHLVKSDTSKYYAVIAALDCSTLQPVSNIIANPPATGKYDAAKKILIDSYSESREQQIRKLLKELDLGDRKPSKLLREMKTLASDHVDDQMLQTLWLHRLPLNVQLLVSASDGVPLEKMTSIADKLVEIVSNRGSPSIAAIANEPAPPAVTSQTTIAETLKSLQEQITAVTTTVKQLANKGRYHSQQRQRQRHMLLPPTPREPSKKVHYPLQVHLELGKLSSPSLEEASCDGPKPQHRLFVADASIGTQYLADTGAEISVLPKHFLGKSCQPIEGNTLFAANNTSIQVYGSKLLIVDFKLRRTFKCVFTVADVRKRILGADFLSHYHLLPDLRTRKLIDAVTHLFATGKVLPCIVPSITTVLRDSPFHEILRRFSDITRQPPPGTPSKATVRFHIFTKGPPVAETPRRLSPEKLKIAQAEFQFMVEQGWCRPSSSPWASPLHLVPKKTPGEWRPCGDYRRLNSVTVPDSFSIPHIQDFTNRLHNKTVFSKIDLVRAYNQIPVAEEDIPKTAVCTPFGLFEFTRQQRNTRDNWRQFSPDNEPPHHNHIVVNPAKCVFGCKPLPDKVAAITGYPKPAIMKDLRRFLGMINFYRRFVKKATEIQSSLHNLLTNVRKNDKRPVAWNHEAEAAFEKCKEELANAALLAHRMEHGDLTLTTDASDAAIGGVLQQRVQDSWQPLSFFFKKLTSTQRNYSTYDRELLVHLPGDSNTVADALSRVEEITAATIFDNEELAVAQETDPELKQLLDSELTGLKQFTPAGANRPFYCDTSTDNVRPYVPKELRKKVFHLFHDPAHTGSKPTSRAIKNKCVASHGRRHQIVVENLLAMPTQQDSRFEHVHVDIVGPLPESDGYRYCLTMTDRFTSFVQTSERNGEPNSEPPAEMSVQTFKRRRAEKCLYELTLGTELRLPGEFFLDSTSNTTDPTSFVEIIKAQIQDDTVRRPLQQPYTEPHKVLRRIGTSVTLVANGKTLTVHQDRLKPAFLPHQPTTEAQQNEPNVNHPKAPEQVPRPDDENTEKQTPNKATSSLS</sequence>
<feature type="compositionally biased region" description="Polar residues" evidence="7">
    <location>
        <begin position="1112"/>
        <end position="1122"/>
    </location>
</feature>
<keyword evidence="12" id="KW-1185">Reference proteome</keyword>
<dbReference type="InterPro" id="IPR055469">
    <property type="entry name" value="DUF7041"/>
</dbReference>
<dbReference type="Pfam" id="PF17919">
    <property type="entry name" value="RT_RNaseH_2"/>
    <property type="match status" value="1"/>
</dbReference>
<protein>
    <recommendedName>
        <fullName evidence="1">RNA-directed DNA polymerase</fullName>
        <ecNumber evidence="1">2.7.7.49</ecNumber>
    </recommendedName>
</protein>
<dbReference type="FunFam" id="3.30.70.270:FF:000020">
    <property type="entry name" value="Transposon Tf2-6 polyprotein-like Protein"/>
    <property type="match status" value="1"/>
</dbReference>
<dbReference type="InterPro" id="IPR050951">
    <property type="entry name" value="Retrovirus_Pol_polyprotein"/>
</dbReference>
<feature type="domain" description="Reverse transcriptase/retrotransposon-derived protein RNase H-like" evidence="9">
    <location>
        <begin position="749"/>
        <end position="827"/>
    </location>
</feature>
<dbReference type="GO" id="GO:0042575">
    <property type="term" value="C:DNA polymerase complex"/>
    <property type="evidence" value="ECO:0007669"/>
    <property type="project" value="UniProtKB-ARBA"/>
</dbReference>
<dbReference type="InterPro" id="IPR000477">
    <property type="entry name" value="RT_dom"/>
</dbReference>
<evidence type="ECO:0000256" key="5">
    <source>
        <dbReference type="ARBA" id="ARBA00022759"/>
    </source>
</evidence>
<feature type="region of interest" description="Disordered" evidence="7">
    <location>
        <begin position="1112"/>
        <end position="1153"/>
    </location>
</feature>
<evidence type="ECO:0000256" key="2">
    <source>
        <dbReference type="ARBA" id="ARBA00022679"/>
    </source>
</evidence>